<evidence type="ECO:0000256" key="3">
    <source>
        <dbReference type="ARBA" id="ARBA00022801"/>
    </source>
</evidence>
<evidence type="ECO:0000256" key="4">
    <source>
        <dbReference type="ARBA" id="ARBA00022806"/>
    </source>
</evidence>
<dbReference type="PROSITE" id="PS51192">
    <property type="entry name" value="HELICASE_ATP_BIND_1"/>
    <property type="match status" value="1"/>
</dbReference>
<dbReference type="EMBL" id="JAHMUF010000009">
    <property type="protein sequence ID" value="KAG7193959.1"/>
    <property type="molecule type" value="Genomic_DNA"/>
</dbReference>
<name>A0A9P7VAS0_9ASCO</name>
<evidence type="ECO:0000259" key="10">
    <source>
        <dbReference type="PROSITE" id="PS51195"/>
    </source>
</evidence>
<dbReference type="GO" id="GO:0003724">
    <property type="term" value="F:RNA helicase activity"/>
    <property type="evidence" value="ECO:0007669"/>
    <property type="project" value="UniProtKB-EC"/>
</dbReference>
<evidence type="ECO:0000256" key="5">
    <source>
        <dbReference type="ARBA" id="ARBA00022840"/>
    </source>
</evidence>
<keyword evidence="3 7" id="KW-0378">Hydrolase</keyword>
<dbReference type="GO" id="GO:0005524">
    <property type="term" value="F:ATP binding"/>
    <property type="evidence" value="ECO:0007669"/>
    <property type="project" value="UniProtKB-KW"/>
</dbReference>
<evidence type="ECO:0000256" key="2">
    <source>
        <dbReference type="ARBA" id="ARBA00022741"/>
    </source>
</evidence>
<dbReference type="SUPFAM" id="SSF52540">
    <property type="entry name" value="P-loop containing nucleoside triphosphate hydrolases"/>
    <property type="match status" value="1"/>
</dbReference>
<keyword evidence="2 7" id="KW-0547">Nucleotide-binding</keyword>
<dbReference type="Pfam" id="PF00271">
    <property type="entry name" value="Helicase_C"/>
    <property type="match status" value="1"/>
</dbReference>
<feature type="domain" description="Helicase ATP-binding" evidence="8">
    <location>
        <begin position="208"/>
        <end position="408"/>
    </location>
</feature>
<dbReference type="InterPro" id="IPR014014">
    <property type="entry name" value="RNA_helicase_DEAD_Q_motif"/>
</dbReference>
<accession>A0A9P7VAS0</accession>
<feature type="domain" description="Helicase C-terminal" evidence="9">
    <location>
        <begin position="450"/>
        <end position="603"/>
    </location>
</feature>
<evidence type="ECO:0000256" key="6">
    <source>
        <dbReference type="PROSITE-ProRule" id="PRU00552"/>
    </source>
</evidence>
<evidence type="ECO:0000259" key="9">
    <source>
        <dbReference type="PROSITE" id="PS51194"/>
    </source>
</evidence>
<dbReference type="InterPro" id="IPR014001">
    <property type="entry name" value="Helicase_ATP-bd"/>
</dbReference>
<dbReference type="GeneID" id="66118532"/>
<comment type="similarity">
    <text evidence="7">Belongs to the DEAD box helicase family.</text>
</comment>
<evidence type="ECO:0000256" key="1">
    <source>
        <dbReference type="ARBA" id="ARBA00012552"/>
    </source>
</evidence>
<evidence type="ECO:0000313" key="12">
    <source>
        <dbReference type="Proteomes" id="UP000790833"/>
    </source>
</evidence>
<dbReference type="PANTHER" id="PTHR47958">
    <property type="entry name" value="ATP-DEPENDENT RNA HELICASE DBP3"/>
    <property type="match status" value="1"/>
</dbReference>
<dbReference type="SMART" id="SM00490">
    <property type="entry name" value="HELICc"/>
    <property type="match status" value="1"/>
</dbReference>
<dbReference type="EC" id="3.6.4.13" evidence="1"/>
<evidence type="ECO:0000259" key="8">
    <source>
        <dbReference type="PROSITE" id="PS51192"/>
    </source>
</evidence>
<feature type="domain" description="DEAD-box RNA helicase Q" evidence="10">
    <location>
        <begin position="176"/>
        <end position="205"/>
    </location>
</feature>
<dbReference type="InterPro" id="IPR027417">
    <property type="entry name" value="P-loop_NTPase"/>
</dbReference>
<sequence>MTALFISCNTEIEFDMVPISLEEIIESESDTTSARPKFLSKAQRLKLKEQRSQKDKDVKSVQRVPVRKRVSPMVEEIDEDNNNTIIQSKKKRNPQKRFAFDWNEEDDTSADFEPLVALPKRKLDIDLDDADDSRAVETQHWSKKPLEKMTLRDWRILRDDFNILAKGGGEIANPLRNWKEAHLPQQLEDTLITKLGYEVPTPIQRAAIPVSLSHRDVVGVAETGSGKTLGFLIPLLHYILHIEDQYLRHEHTMESNYNQCLGLILAPTRELAIQITEVALKFGKLLHLQVVQIIGGHTYEEQVHSVNQGVHIVVGTPGRILDAMERGIIGLSKCYYVVMDEADRMIDMGFEKQVMAIMDKLPTTKQLINSLDRTIFGTNKRISMMFTATISPPIEKMTKIYLENPAFLFIGNANKAVDTITQDFYYNDLPSTEDGYELHNSERFGKLVSILRSHIKLCQSSGGGGAVKPSIIIFANYKKTCDAIGYELGNCGFQDSVVIHGSKSQEARERAIQDFRSQKANILIATDVAARGIDIPNVTLVVNYQMPSKFDEYIHRIGRTGRAGNQGNSYSFVDDSNSDILVPLKKFLTKGGMKCPRWLLSHQATETRYLKD</sequence>
<evidence type="ECO:0000313" key="11">
    <source>
        <dbReference type="EMBL" id="KAG7193959.1"/>
    </source>
</evidence>
<dbReference type="InterPro" id="IPR000629">
    <property type="entry name" value="RNA-helicase_DEAD-box_CS"/>
</dbReference>
<dbReference type="CDD" id="cd18787">
    <property type="entry name" value="SF2_C_DEAD"/>
    <property type="match status" value="1"/>
</dbReference>
<dbReference type="PROSITE" id="PS51194">
    <property type="entry name" value="HELICASE_CTER"/>
    <property type="match status" value="1"/>
</dbReference>
<dbReference type="PROSITE" id="PS51195">
    <property type="entry name" value="Q_MOTIF"/>
    <property type="match status" value="1"/>
</dbReference>
<dbReference type="RefSeq" id="XP_043049506.1">
    <property type="nucleotide sequence ID" value="XM_043195801.1"/>
</dbReference>
<evidence type="ECO:0000256" key="7">
    <source>
        <dbReference type="RuleBase" id="RU000492"/>
    </source>
</evidence>
<keyword evidence="5 7" id="KW-0067">ATP-binding</keyword>
<dbReference type="InterPro" id="IPR001650">
    <property type="entry name" value="Helicase_C-like"/>
</dbReference>
<keyword evidence="12" id="KW-1185">Reference proteome</keyword>
<feature type="short sequence motif" description="Q motif" evidence="6">
    <location>
        <begin position="176"/>
        <end position="205"/>
    </location>
</feature>
<proteinExistence type="inferred from homology"/>
<protein>
    <recommendedName>
        <fullName evidence="1">RNA helicase</fullName>
        <ecNumber evidence="1">3.6.4.13</ecNumber>
    </recommendedName>
</protein>
<gene>
    <name evidence="11" type="primary">PRP28</name>
    <name evidence="11" type="ORF">KQ657_005158</name>
</gene>
<dbReference type="InterPro" id="IPR011545">
    <property type="entry name" value="DEAD/DEAH_box_helicase_dom"/>
</dbReference>
<dbReference type="Gene3D" id="3.40.50.300">
    <property type="entry name" value="P-loop containing nucleotide triphosphate hydrolases"/>
    <property type="match status" value="2"/>
</dbReference>
<reference evidence="11" key="1">
    <citation type="submission" date="2021-03" db="EMBL/GenBank/DDBJ databases">
        <authorList>
            <person name="Palmer J.M."/>
        </authorList>
    </citation>
    <scope>NUCLEOTIDE SEQUENCE</scope>
    <source>
        <strain evidence="11">ARV_011</strain>
    </source>
</reference>
<dbReference type="Proteomes" id="UP000790833">
    <property type="component" value="Unassembled WGS sequence"/>
</dbReference>
<dbReference type="GO" id="GO:0016787">
    <property type="term" value="F:hydrolase activity"/>
    <property type="evidence" value="ECO:0007669"/>
    <property type="project" value="UniProtKB-KW"/>
</dbReference>
<keyword evidence="4 7" id="KW-0347">Helicase</keyword>
<dbReference type="OrthoDB" id="196131at2759"/>
<dbReference type="PROSITE" id="PS00039">
    <property type="entry name" value="DEAD_ATP_HELICASE"/>
    <property type="match status" value="1"/>
</dbReference>
<organism evidence="11 12">
    <name type="scientific">Scheffersomyces spartinae</name>
    <dbReference type="NCBI Taxonomy" id="45513"/>
    <lineage>
        <taxon>Eukaryota</taxon>
        <taxon>Fungi</taxon>
        <taxon>Dikarya</taxon>
        <taxon>Ascomycota</taxon>
        <taxon>Saccharomycotina</taxon>
        <taxon>Pichiomycetes</taxon>
        <taxon>Debaryomycetaceae</taxon>
        <taxon>Scheffersomyces</taxon>
    </lineage>
</organism>
<dbReference type="AlphaFoldDB" id="A0A9P7VAS0"/>
<dbReference type="SMART" id="SM00487">
    <property type="entry name" value="DEXDc"/>
    <property type="match status" value="1"/>
</dbReference>
<comment type="caution">
    <text evidence="11">The sequence shown here is derived from an EMBL/GenBank/DDBJ whole genome shotgun (WGS) entry which is preliminary data.</text>
</comment>
<dbReference type="Pfam" id="PF00270">
    <property type="entry name" value="DEAD"/>
    <property type="match status" value="1"/>
</dbReference>
<dbReference type="GO" id="GO:0003676">
    <property type="term" value="F:nucleic acid binding"/>
    <property type="evidence" value="ECO:0007669"/>
    <property type="project" value="InterPro"/>
</dbReference>